<evidence type="ECO:0000313" key="1">
    <source>
        <dbReference type="EMBL" id="WFS25071.1"/>
    </source>
</evidence>
<dbReference type="RefSeq" id="WP_142831079.1">
    <property type="nucleotide sequence ID" value="NZ_CP117268.1"/>
</dbReference>
<evidence type="ECO:0000313" key="2">
    <source>
        <dbReference type="Proteomes" id="UP000318939"/>
    </source>
</evidence>
<dbReference type="Proteomes" id="UP000318939">
    <property type="component" value="Plasmid unnamed1"/>
</dbReference>
<keyword evidence="1" id="KW-0614">Plasmid</keyword>
<reference evidence="1 2" key="1">
    <citation type="journal article" date="2019" name="Phytopathology">
        <title>A Novel Group of Rhizobium tumorigenes-Like Agrobacteria Associated with Crown Gall Disease of Rhododendron and Blueberry.</title>
        <authorList>
            <person name="Kuzmanovic N."/>
            <person name="Behrens P."/>
            <person name="Idczak E."/>
            <person name="Wagner S."/>
            <person name="Gotz M."/>
            <person name="Sproer C."/>
            <person name="Bunk B."/>
            <person name="Overmann J."/>
            <person name="Smalla K."/>
        </authorList>
    </citation>
    <scope>NUCLEOTIDE SEQUENCE [LARGE SCALE GENOMIC DNA]</scope>
    <source>
        <strain evidence="2">rho-6.2</strain>
    </source>
</reference>
<proteinExistence type="predicted"/>
<protein>
    <submittedName>
        <fullName evidence="1">Uncharacterized protein</fullName>
    </submittedName>
</protein>
<geneLocation type="plasmid" evidence="1 2">
    <name>unnamed1</name>
</geneLocation>
<reference evidence="1 2" key="2">
    <citation type="journal article" date="2023" name="MicrobiologyOpen">
        <title>Genomics of the tumorigenes clade of the family Rhizobiaceae and description of Rhizobium rhododendri sp. nov.</title>
        <authorList>
            <person name="Kuzmanovic N."/>
            <person name="diCenzo G.C."/>
            <person name="Bunk B."/>
            <person name="Sproeer C."/>
            <person name="Fruehling A."/>
            <person name="Neumann-Schaal M."/>
            <person name="Overmann J."/>
            <person name="Smalla K."/>
        </authorList>
    </citation>
    <scope>NUCLEOTIDE SEQUENCE [LARGE SCALE GENOMIC DNA]</scope>
    <source>
        <strain evidence="2">rho-6.2</strain>
        <plasmid evidence="1 2">unnamed1</plasmid>
    </source>
</reference>
<sequence>MTTMATIIPFPRSSESDRPLNVKSNTFDPALKDFASLVDDFQDNLTSIRAHFLVLQNKFDLIVAAEKDAQAN</sequence>
<gene>
    <name evidence="1" type="ORF">PR018_22565</name>
</gene>
<organism evidence="1 2">
    <name type="scientific">Rhizobium rhododendri</name>
    <dbReference type="NCBI Taxonomy" id="2506430"/>
    <lineage>
        <taxon>Bacteria</taxon>
        <taxon>Pseudomonadati</taxon>
        <taxon>Pseudomonadota</taxon>
        <taxon>Alphaproteobacteria</taxon>
        <taxon>Hyphomicrobiales</taxon>
        <taxon>Rhizobiaceae</taxon>
        <taxon>Rhizobium/Agrobacterium group</taxon>
        <taxon>Rhizobium</taxon>
    </lineage>
</organism>
<dbReference type="EMBL" id="CP117268">
    <property type="protein sequence ID" value="WFS25071.1"/>
    <property type="molecule type" value="Genomic_DNA"/>
</dbReference>
<name>A0ABY8INP0_9HYPH</name>
<keyword evidence="2" id="KW-1185">Reference proteome</keyword>
<accession>A0ABY8INP0</accession>